<evidence type="ECO:0000313" key="2">
    <source>
        <dbReference type="Proteomes" id="UP000887013"/>
    </source>
</evidence>
<keyword evidence="2" id="KW-1185">Reference proteome</keyword>
<name>A0A8X6JZR9_NEPPI</name>
<dbReference type="EMBL" id="BMAW01045360">
    <property type="protein sequence ID" value="GFS49343.1"/>
    <property type="molecule type" value="Genomic_DNA"/>
</dbReference>
<gene>
    <name evidence="1" type="ORF">NPIL_410961</name>
</gene>
<dbReference type="AlphaFoldDB" id="A0A8X6JZR9"/>
<evidence type="ECO:0000313" key="1">
    <source>
        <dbReference type="EMBL" id="GFS49343.1"/>
    </source>
</evidence>
<sequence>MPEENGTVPVSIALASSDTFSLYQANLKIWFSHLEGQFTLEGIIVQITNFLHGASALQPEELAIDGKIILKLVAKKPTLHSKSNSTFNSLTRKISTFMTSFPELRLQALMSFAGDEEQDGELELPSLSTPGGRIKVINWLYLSDRASKSKHLESDVSVVPLTEASKKCPPAPLQFFSANRISISTYGQRLLTLDLDL</sequence>
<reference evidence="1" key="1">
    <citation type="submission" date="2020-08" db="EMBL/GenBank/DDBJ databases">
        <title>Multicomponent nature underlies the extraordinary mechanical properties of spider dragline silk.</title>
        <authorList>
            <person name="Kono N."/>
            <person name="Nakamura H."/>
            <person name="Mori M."/>
            <person name="Yoshida Y."/>
            <person name="Ohtoshi R."/>
            <person name="Malay A.D."/>
            <person name="Moran D.A.P."/>
            <person name="Tomita M."/>
            <person name="Numata K."/>
            <person name="Arakawa K."/>
        </authorList>
    </citation>
    <scope>NUCLEOTIDE SEQUENCE</scope>
</reference>
<organism evidence="1 2">
    <name type="scientific">Nephila pilipes</name>
    <name type="common">Giant wood spider</name>
    <name type="synonym">Nephila maculata</name>
    <dbReference type="NCBI Taxonomy" id="299642"/>
    <lineage>
        <taxon>Eukaryota</taxon>
        <taxon>Metazoa</taxon>
        <taxon>Ecdysozoa</taxon>
        <taxon>Arthropoda</taxon>
        <taxon>Chelicerata</taxon>
        <taxon>Arachnida</taxon>
        <taxon>Araneae</taxon>
        <taxon>Araneomorphae</taxon>
        <taxon>Entelegynae</taxon>
        <taxon>Araneoidea</taxon>
        <taxon>Nephilidae</taxon>
        <taxon>Nephila</taxon>
    </lineage>
</organism>
<protein>
    <submittedName>
        <fullName evidence="1">Uncharacterized protein</fullName>
    </submittedName>
</protein>
<dbReference type="Proteomes" id="UP000887013">
    <property type="component" value="Unassembled WGS sequence"/>
</dbReference>
<accession>A0A8X6JZR9</accession>
<proteinExistence type="predicted"/>
<comment type="caution">
    <text evidence="1">The sequence shown here is derived from an EMBL/GenBank/DDBJ whole genome shotgun (WGS) entry which is preliminary data.</text>
</comment>